<evidence type="ECO:0000313" key="3">
    <source>
        <dbReference type="EMBL" id="SFD40097.1"/>
    </source>
</evidence>
<dbReference type="InterPro" id="IPR029493">
    <property type="entry name" value="RecD2-like_HHH"/>
</dbReference>
<feature type="region of interest" description="Disordered" evidence="1">
    <location>
        <begin position="284"/>
        <end position="306"/>
    </location>
</feature>
<feature type="compositionally biased region" description="Low complexity" evidence="1">
    <location>
        <begin position="67"/>
        <end position="79"/>
    </location>
</feature>
<keyword evidence="3" id="KW-0378">Hydrolase</keyword>
<organism evidence="3 4">
    <name type="scientific">Streptomyces aidingensis</name>
    <dbReference type="NCBI Taxonomy" id="910347"/>
    <lineage>
        <taxon>Bacteria</taxon>
        <taxon>Bacillati</taxon>
        <taxon>Actinomycetota</taxon>
        <taxon>Actinomycetes</taxon>
        <taxon>Kitasatosporales</taxon>
        <taxon>Streptomycetaceae</taxon>
        <taxon>Streptomyces</taxon>
    </lineage>
</organism>
<dbReference type="Pfam" id="PF14490">
    <property type="entry name" value="HHH_RecD2"/>
    <property type="match status" value="1"/>
</dbReference>
<feature type="region of interest" description="Disordered" evidence="1">
    <location>
        <begin position="1"/>
        <end position="34"/>
    </location>
</feature>
<dbReference type="RefSeq" id="WP_245834406.1">
    <property type="nucleotide sequence ID" value="NZ_FOLM01000014.1"/>
</dbReference>
<keyword evidence="3" id="KW-0547">Nucleotide-binding</keyword>
<feature type="region of interest" description="Disordered" evidence="1">
    <location>
        <begin position="48"/>
        <end position="79"/>
    </location>
</feature>
<feature type="compositionally biased region" description="Acidic residues" evidence="1">
    <location>
        <begin position="218"/>
        <end position="228"/>
    </location>
</feature>
<evidence type="ECO:0000259" key="2">
    <source>
        <dbReference type="Pfam" id="PF14490"/>
    </source>
</evidence>
<dbReference type="Gene3D" id="2.30.30.940">
    <property type="match status" value="1"/>
</dbReference>
<dbReference type="Gene3D" id="3.40.50.300">
    <property type="entry name" value="P-loop containing nucleotide triphosphate hydrolases"/>
    <property type="match status" value="2"/>
</dbReference>
<keyword evidence="4" id="KW-1185">Reference proteome</keyword>
<proteinExistence type="predicted"/>
<name>A0A1I1S184_9ACTN</name>
<evidence type="ECO:0000256" key="1">
    <source>
        <dbReference type="SAM" id="MobiDB-lite"/>
    </source>
</evidence>
<reference evidence="3 4" key="1">
    <citation type="submission" date="2016-10" db="EMBL/GenBank/DDBJ databases">
        <authorList>
            <person name="de Groot N.N."/>
        </authorList>
    </citation>
    <scope>NUCLEOTIDE SEQUENCE [LARGE SCALE GENOMIC DNA]</scope>
    <source>
        <strain evidence="3 4">CGMCC 4.5739</strain>
    </source>
</reference>
<dbReference type="GO" id="GO:0004386">
    <property type="term" value="F:helicase activity"/>
    <property type="evidence" value="ECO:0007669"/>
    <property type="project" value="UniProtKB-KW"/>
</dbReference>
<dbReference type="STRING" id="910347.SAMN05421773_114125"/>
<keyword evidence="3" id="KW-0067">ATP-binding</keyword>
<evidence type="ECO:0000313" key="4">
    <source>
        <dbReference type="Proteomes" id="UP000199207"/>
    </source>
</evidence>
<dbReference type="EMBL" id="FOLM01000014">
    <property type="protein sequence ID" value="SFD40097.1"/>
    <property type="molecule type" value="Genomic_DNA"/>
</dbReference>
<feature type="compositionally biased region" description="Low complexity" evidence="1">
    <location>
        <begin position="229"/>
        <end position="238"/>
    </location>
</feature>
<dbReference type="InterPro" id="IPR027417">
    <property type="entry name" value="P-loop_NTPase"/>
</dbReference>
<dbReference type="Proteomes" id="UP000199207">
    <property type="component" value="Unassembled WGS sequence"/>
</dbReference>
<feature type="domain" description="ATP-dependent RecD2 DNA helicase-like helix-hairpin-helix" evidence="2">
    <location>
        <begin position="89"/>
        <end position="174"/>
    </location>
</feature>
<dbReference type="AlphaFoldDB" id="A0A1I1S184"/>
<protein>
    <submittedName>
        <fullName evidence="3">UvrD-like helicase C-terminal domain-containing protein</fullName>
    </submittedName>
</protein>
<feature type="compositionally biased region" description="Gly residues" evidence="1">
    <location>
        <begin position="239"/>
        <end position="248"/>
    </location>
</feature>
<feature type="region of interest" description="Disordered" evidence="1">
    <location>
        <begin position="209"/>
        <end position="251"/>
    </location>
</feature>
<keyword evidence="3" id="KW-0347">Helicase</keyword>
<feature type="compositionally biased region" description="Gly residues" evidence="1">
    <location>
        <begin position="1"/>
        <end position="31"/>
    </location>
</feature>
<dbReference type="SUPFAM" id="SSF52540">
    <property type="entry name" value="P-loop containing nucleoside triphosphate hydrolases"/>
    <property type="match status" value="1"/>
</dbReference>
<sequence length="706" mass="70298">MSTAGTGGTGGTDGAGDAGGAGGQRPGGTGAGRLAELRAAVRAVESGEREAASFFAAPEPPRRGRRPAAAPGAAEAVPERAAVPVPGELAELLAAGGAPAALAGPVAAALGGEAAAVLRTDPWQLLSVPGVRPEQADGFARALLGPGCGPGDERRVQALAGWLLERAARAGHTVLRPEAVRAELGRHAVPDPEQALRIAVESGALLVFRDPLAGPGGEEPDGSADDGEAGNAQDAGDAGDPGGPGNGDELGPAALLGLDRYAVAEEALADGLARLCATFLPPAAGSSPEQRLDGHPEGAPGDGGPARPPLAAWQRLAASQALSPSAAELLRAVAEHALVVHTGGEAARAEPLAVVRAARSLGLRAWAAVDPLRGGGTDGGTEDAGPVLTLPGLLSGREGPGRDEEGMPALDLLAVLDTPRLDTEAAAELVEALPDGCRLILSGDPAVLGAAGAGQVLADVAAARICPRVVSRTPDPGPVGELVSGIGAGELAEVAAPGREVVVVPVRDAGEAVHRTVQLVTESIPRAFGVSAAQIQVITPGHGGAAGTRALNRALKERLNAGPGRFGGFDPGDRVLFSPAPGLGRAGTVVSADDTGLLLECGAERFTVPPARVADTVRPGWALTAHQAAGGHWPAVVTVLPGDAAGSVDRTWVYTAFGRAGRHLSVVQGLGPALARAVAAPPAAARTTRLAGLLRQQQAAQRQEEV</sequence>
<gene>
    <name evidence="3" type="ORF">SAMN05421773_114125</name>
</gene>
<accession>A0A1I1S184</accession>